<name>A0A2W5BUG9_9BACT</name>
<dbReference type="Pfam" id="PF13344">
    <property type="entry name" value="Hydrolase_6"/>
    <property type="match status" value="1"/>
</dbReference>
<keyword evidence="1" id="KW-0378">Hydrolase</keyword>
<dbReference type="PANTHER" id="PTHR19288:SF90">
    <property type="entry name" value="OS08G0542600 PROTEIN"/>
    <property type="match status" value="1"/>
</dbReference>
<dbReference type="PANTHER" id="PTHR19288">
    <property type="entry name" value="4-NITROPHENYLPHOSPHATASE-RELATED"/>
    <property type="match status" value="1"/>
</dbReference>
<dbReference type="Pfam" id="PF13242">
    <property type="entry name" value="Hydrolase_like"/>
    <property type="match status" value="1"/>
</dbReference>
<reference evidence="1 2" key="1">
    <citation type="submission" date="2017-08" db="EMBL/GenBank/DDBJ databases">
        <title>Infants hospitalized years apart are colonized by the same room-sourced microbial strains.</title>
        <authorList>
            <person name="Brooks B."/>
            <person name="Olm M.R."/>
            <person name="Firek B.A."/>
            <person name="Baker R."/>
            <person name="Thomas B.C."/>
            <person name="Morowitz M.J."/>
            <person name="Banfield J.F."/>
        </authorList>
    </citation>
    <scope>NUCLEOTIDE SEQUENCE [LARGE SCALE GENOMIC DNA]</scope>
    <source>
        <strain evidence="1">S2_018_000_R2_104</strain>
    </source>
</reference>
<dbReference type="NCBIfam" id="TIGR01460">
    <property type="entry name" value="HAD-SF-IIA"/>
    <property type="match status" value="1"/>
</dbReference>
<dbReference type="InterPro" id="IPR036412">
    <property type="entry name" value="HAD-like_sf"/>
</dbReference>
<evidence type="ECO:0000313" key="1">
    <source>
        <dbReference type="EMBL" id="PZO86775.1"/>
    </source>
</evidence>
<dbReference type="InterPro" id="IPR006356">
    <property type="entry name" value="HAD-SF_hydro_IIA_hyp3"/>
</dbReference>
<dbReference type="Gene3D" id="3.40.50.1000">
    <property type="entry name" value="HAD superfamily/HAD-like"/>
    <property type="match status" value="2"/>
</dbReference>
<proteinExistence type="predicted"/>
<dbReference type="Proteomes" id="UP000249557">
    <property type="component" value="Unassembled WGS sequence"/>
</dbReference>
<comment type="caution">
    <text evidence="1">The sequence shown here is derived from an EMBL/GenBank/DDBJ whole genome shotgun (WGS) entry which is preliminary data.</text>
</comment>
<dbReference type="InterPro" id="IPR006357">
    <property type="entry name" value="HAD-SF_hydro_IIA"/>
</dbReference>
<dbReference type="NCBIfam" id="TIGR01459">
    <property type="entry name" value="HAD-SF-IIA-hyp4"/>
    <property type="match status" value="1"/>
</dbReference>
<gene>
    <name evidence="1" type="ORF">DI626_05590</name>
</gene>
<dbReference type="InterPro" id="IPR023214">
    <property type="entry name" value="HAD_sf"/>
</dbReference>
<sequence>MAKTKFCEGISDISDGYMGFIIDQWGVLHDGEDLFPGVVDCMKELKERKKTVLILSNSSERAEDNKAKLKKMGLGPSLYNMIVTPAEVLWEGFSGHKDAPFEKPGKRCYVFGRRGQEDVYRDSGIEFVEDIADADFVLILGMDYPRKMLEHYDPIIRKAIQRRLKAYCQNPDSLSMMGTGLLTGPMLLARRYEDAGGIVHFIGKPHKLIFNYCIQYLQKRDIYPAQTVMLGDTMAHDVVGAHAAGIDTCLFRSGLHAANFAHCKTPKEMNNALKNLMAVYNNVMPIYLAPEFRWGKALPDRKHKKRKQPS</sequence>
<dbReference type="AlphaFoldDB" id="A0A2W5BUG9"/>
<dbReference type="GO" id="GO:0005737">
    <property type="term" value="C:cytoplasm"/>
    <property type="evidence" value="ECO:0007669"/>
    <property type="project" value="TreeGrafter"/>
</dbReference>
<dbReference type="GO" id="GO:0016791">
    <property type="term" value="F:phosphatase activity"/>
    <property type="evidence" value="ECO:0007669"/>
    <property type="project" value="TreeGrafter"/>
</dbReference>
<dbReference type="SUPFAM" id="SSF56784">
    <property type="entry name" value="HAD-like"/>
    <property type="match status" value="1"/>
</dbReference>
<protein>
    <submittedName>
        <fullName evidence="1">TIGR01459 family HAD-type hydrolase</fullName>
    </submittedName>
</protein>
<evidence type="ECO:0000313" key="2">
    <source>
        <dbReference type="Proteomes" id="UP000249557"/>
    </source>
</evidence>
<organism evidence="1 2">
    <name type="scientific">Micavibrio aeruginosavorus</name>
    <dbReference type="NCBI Taxonomy" id="349221"/>
    <lineage>
        <taxon>Bacteria</taxon>
        <taxon>Pseudomonadati</taxon>
        <taxon>Bdellovibrionota</taxon>
        <taxon>Bdellovibrionia</taxon>
        <taxon>Bdellovibrionales</taxon>
        <taxon>Pseudobdellovibrionaceae</taxon>
        <taxon>Micavibrio</taxon>
    </lineage>
</organism>
<dbReference type="EMBL" id="QFNK01000093">
    <property type="protein sequence ID" value="PZO86775.1"/>
    <property type="molecule type" value="Genomic_DNA"/>
</dbReference>
<accession>A0A2W5BUG9</accession>